<dbReference type="Proteomes" id="UP000264883">
    <property type="component" value="Chromosome"/>
</dbReference>
<keyword evidence="2" id="KW-1185">Reference proteome</keyword>
<dbReference type="RefSeq" id="WP_119864772.1">
    <property type="nucleotide sequence ID" value="NZ_CP016786.1"/>
</dbReference>
<dbReference type="PANTHER" id="PTHR30087:SF1">
    <property type="entry name" value="HYPOTHETICAL CYTOSOLIC PROTEIN"/>
    <property type="match status" value="1"/>
</dbReference>
<dbReference type="OrthoDB" id="9797779at2"/>
<name>A0A343JAS7_9CLOT</name>
<organism evidence="1 2">
    <name type="scientific">Clostridium isatidis</name>
    <dbReference type="NCBI Taxonomy" id="182773"/>
    <lineage>
        <taxon>Bacteria</taxon>
        <taxon>Bacillati</taxon>
        <taxon>Bacillota</taxon>
        <taxon>Clostridia</taxon>
        <taxon>Eubacteriales</taxon>
        <taxon>Clostridiaceae</taxon>
        <taxon>Clostridium</taxon>
    </lineage>
</organism>
<proteinExistence type="predicted"/>
<accession>A0A343JAS7</accession>
<gene>
    <name evidence="1" type="ORF">BEN51_03820</name>
</gene>
<evidence type="ECO:0000313" key="1">
    <source>
        <dbReference type="EMBL" id="ASW42635.1"/>
    </source>
</evidence>
<dbReference type="KEGG" id="cia:BEN51_03820"/>
<dbReference type="AlphaFoldDB" id="A0A343JAS7"/>
<dbReference type="InterPro" id="IPR007553">
    <property type="entry name" value="2-thiour_desulf"/>
</dbReference>
<dbReference type="PANTHER" id="PTHR30087">
    <property type="entry name" value="INNER MEMBRANE PROTEIN"/>
    <property type="match status" value="1"/>
</dbReference>
<dbReference type="EMBL" id="CP016786">
    <property type="protein sequence ID" value="ASW42635.1"/>
    <property type="molecule type" value="Genomic_DNA"/>
</dbReference>
<reference evidence="1 2" key="1">
    <citation type="submission" date="2016-08" db="EMBL/GenBank/DDBJ databases">
        <title>Complete Genome Sequence Of The Indigo Reducing Clostridium isatidis DSM15098.</title>
        <authorList>
            <person name="Little G.T."/>
            <person name="Minton N.P."/>
        </authorList>
    </citation>
    <scope>NUCLEOTIDE SEQUENCE [LARGE SCALE GENOMIC DNA]</scope>
    <source>
        <strain evidence="1 2">DSM 15098</strain>
    </source>
</reference>
<dbReference type="Pfam" id="PF04463">
    <property type="entry name" value="2-thiour_desulf"/>
    <property type="match status" value="1"/>
</dbReference>
<sequence length="153" mass="16624">MYLISGCLCGVNCKYNGKNNLNEKCLKLLEEGKAILICPEQLGGLTTPRIPAEIIGTAEGVLKGEDKIITQNNTNVTEEFIKGAMETLNIAKRCNIKMAILKEGSPSCGVNYVYDGTFSGNKIKGQGITAKLLKENGIEIISDTALEGYEWDF</sequence>
<protein>
    <submittedName>
        <fullName evidence="1">Uncharacterized protein</fullName>
    </submittedName>
</protein>
<evidence type="ECO:0000313" key="2">
    <source>
        <dbReference type="Proteomes" id="UP000264883"/>
    </source>
</evidence>